<proteinExistence type="predicted"/>
<dbReference type="RefSeq" id="WP_372884986.1">
    <property type="nucleotide sequence ID" value="NZ_JARRIF010000001.1"/>
</dbReference>
<reference evidence="2 3" key="1">
    <citation type="submission" date="2023-03" db="EMBL/GenBank/DDBJ databases">
        <title>Speciation in Pyrococcus: adaptation to high temperature as a mechanism.</title>
        <authorList>
            <person name="Gu J."/>
        </authorList>
    </citation>
    <scope>NUCLEOTIDE SEQUENCE [LARGE SCALE GENOMIC DNA]</scope>
    <source>
        <strain evidence="2 3">LMOA34</strain>
    </source>
</reference>
<evidence type="ECO:0000313" key="2">
    <source>
        <dbReference type="EMBL" id="MFA4803668.1"/>
    </source>
</evidence>
<dbReference type="InterPro" id="IPR013216">
    <property type="entry name" value="Methyltransf_11"/>
</dbReference>
<gene>
    <name evidence="2" type="ORF">P8X34_02745</name>
</gene>
<keyword evidence="2" id="KW-0489">Methyltransferase</keyword>
<dbReference type="InterPro" id="IPR029063">
    <property type="entry name" value="SAM-dependent_MTases_sf"/>
</dbReference>
<name>A0ABV4T1S5_9EURY</name>
<dbReference type="SUPFAM" id="SSF53335">
    <property type="entry name" value="S-adenosyl-L-methionine-dependent methyltransferases"/>
    <property type="match status" value="1"/>
</dbReference>
<keyword evidence="2" id="KW-0808">Transferase</keyword>
<dbReference type="EC" id="2.1.-.-" evidence="2"/>
<dbReference type="EMBL" id="JARRIG010000001">
    <property type="protein sequence ID" value="MFA4803668.1"/>
    <property type="molecule type" value="Genomic_DNA"/>
</dbReference>
<evidence type="ECO:0000313" key="3">
    <source>
        <dbReference type="Proteomes" id="UP001571980"/>
    </source>
</evidence>
<feature type="domain" description="Methyltransferase type 11" evidence="1">
    <location>
        <begin position="3"/>
        <end position="44"/>
    </location>
</feature>
<accession>A0ABV4T1S5</accession>
<comment type="caution">
    <text evidence="2">The sequence shown here is derived from an EMBL/GenBank/DDBJ whole genome shotgun (WGS) entry which is preliminary data.</text>
</comment>
<dbReference type="Pfam" id="PF08241">
    <property type="entry name" value="Methyltransf_11"/>
    <property type="match status" value="1"/>
</dbReference>
<keyword evidence="3" id="KW-1185">Reference proteome</keyword>
<dbReference type="Gene3D" id="3.40.50.150">
    <property type="entry name" value="Vaccinia Virus protein VP39"/>
    <property type="match status" value="1"/>
</dbReference>
<dbReference type="GO" id="GO:0032259">
    <property type="term" value="P:methylation"/>
    <property type="evidence" value="ECO:0007669"/>
    <property type="project" value="UniProtKB-KW"/>
</dbReference>
<dbReference type="GO" id="GO:0008168">
    <property type="term" value="F:methyltransferase activity"/>
    <property type="evidence" value="ECO:0007669"/>
    <property type="project" value="UniProtKB-KW"/>
</dbReference>
<sequence length="74" mass="8410">MLLPDGIVGTVITTYTFHHVPDEEKWDTIREMPRILKPDGKIIVADVRRTGSSKRYNHRGAEENLQKARVGVPV</sequence>
<organism evidence="2 3">
    <name type="scientific">Pyrococcus kukulkanii</name>
    <dbReference type="NCBI Taxonomy" id="1609559"/>
    <lineage>
        <taxon>Archaea</taxon>
        <taxon>Methanobacteriati</taxon>
        <taxon>Methanobacteriota</taxon>
        <taxon>Thermococci</taxon>
        <taxon>Thermococcales</taxon>
        <taxon>Thermococcaceae</taxon>
        <taxon>Pyrococcus</taxon>
    </lineage>
</organism>
<dbReference type="Proteomes" id="UP001571980">
    <property type="component" value="Unassembled WGS sequence"/>
</dbReference>
<evidence type="ECO:0000259" key="1">
    <source>
        <dbReference type="Pfam" id="PF08241"/>
    </source>
</evidence>
<protein>
    <submittedName>
        <fullName evidence="2">Class I SAM-dependent methyltransferase</fullName>
        <ecNumber evidence="2">2.1.-.-</ecNumber>
    </submittedName>
</protein>